<dbReference type="Proteomes" id="UP001222325">
    <property type="component" value="Unassembled WGS sequence"/>
</dbReference>
<dbReference type="InterPro" id="IPR032675">
    <property type="entry name" value="LRR_dom_sf"/>
</dbReference>
<evidence type="ECO:0000313" key="2">
    <source>
        <dbReference type="Proteomes" id="UP001222325"/>
    </source>
</evidence>
<proteinExistence type="predicted"/>
<comment type="caution">
    <text evidence="1">The sequence shown here is derived from an EMBL/GenBank/DDBJ whole genome shotgun (WGS) entry which is preliminary data.</text>
</comment>
<evidence type="ECO:0008006" key="3">
    <source>
        <dbReference type="Google" id="ProtNLM"/>
    </source>
</evidence>
<gene>
    <name evidence="1" type="ORF">B0H15DRAFT_840663</name>
</gene>
<dbReference type="EMBL" id="JARJCN010000025">
    <property type="protein sequence ID" value="KAJ7088754.1"/>
    <property type="molecule type" value="Genomic_DNA"/>
</dbReference>
<sequence>MHRCLSLPEVFQIILEKLDEAHSDLLPPLYRSRGSSSHARLARTCRLFSDAALNMLWRNQCTMIALLKCFPAHLWEVTGLDSSPTTGVFRFLPESAIGPADWERFLLYAARIKTITLGLNLYAHAADLPLDALEMINITRPAECILPNLRKLHWVTTDPTVFPFIRLFLCPGISAISLVLEPTPAHRSLLLWLGSTAHSLQEVSLSGTEVASDNEADPATLNAITSFILTLDKIKTLSVPRLHPSAQRHLASLPSLSTLRIENFVSIEPGSSHAHPYPHPSFPALSHLTLGATKLASATKFLTKMSPSALKTLVFYDGPVSTSVVMGAFFAALHSSGAHLHLTQLTICFTTLPLDFVDPAAYRLTTAVLTPLLSFSSLQSVEMLARTGFEIDDPFCAVMAAAWPQLERLDLNTDFGYDMAPPPAATAASLLAFATHCPRLTELTLPLDMTLVPELPPRSLRPQQTALQVLGVLDSAVDSKTRTARFLASLFPRLTRIYSAIDGSETGVVRDRDWAAVQELVSDFAAVILDEDRHWRAESMRLRDMVDKGTQV</sequence>
<organism evidence="1 2">
    <name type="scientific">Mycena belliarum</name>
    <dbReference type="NCBI Taxonomy" id="1033014"/>
    <lineage>
        <taxon>Eukaryota</taxon>
        <taxon>Fungi</taxon>
        <taxon>Dikarya</taxon>
        <taxon>Basidiomycota</taxon>
        <taxon>Agaricomycotina</taxon>
        <taxon>Agaricomycetes</taxon>
        <taxon>Agaricomycetidae</taxon>
        <taxon>Agaricales</taxon>
        <taxon>Marasmiineae</taxon>
        <taxon>Mycenaceae</taxon>
        <taxon>Mycena</taxon>
    </lineage>
</organism>
<accession>A0AAD6XP41</accession>
<dbReference type="Gene3D" id="3.80.10.10">
    <property type="entry name" value="Ribonuclease Inhibitor"/>
    <property type="match status" value="1"/>
</dbReference>
<evidence type="ECO:0000313" key="1">
    <source>
        <dbReference type="EMBL" id="KAJ7088754.1"/>
    </source>
</evidence>
<dbReference type="AlphaFoldDB" id="A0AAD6XP41"/>
<reference evidence="1" key="1">
    <citation type="submission" date="2023-03" db="EMBL/GenBank/DDBJ databases">
        <title>Massive genome expansion in bonnet fungi (Mycena s.s.) driven by repeated elements and novel gene families across ecological guilds.</title>
        <authorList>
            <consortium name="Lawrence Berkeley National Laboratory"/>
            <person name="Harder C.B."/>
            <person name="Miyauchi S."/>
            <person name="Viragh M."/>
            <person name="Kuo A."/>
            <person name="Thoen E."/>
            <person name="Andreopoulos B."/>
            <person name="Lu D."/>
            <person name="Skrede I."/>
            <person name="Drula E."/>
            <person name="Henrissat B."/>
            <person name="Morin E."/>
            <person name="Kohler A."/>
            <person name="Barry K."/>
            <person name="LaButti K."/>
            <person name="Morin E."/>
            <person name="Salamov A."/>
            <person name="Lipzen A."/>
            <person name="Mereny Z."/>
            <person name="Hegedus B."/>
            <person name="Baldrian P."/>
            <person name="Stursova M."/>
            <person name="Weitz H."/>
            <person name="Taylor A."/>
            <person name="Grigoriev I.V."/>
            <person name="Nagy L.G."/>
            <person name="Martin F."/>
            <person name="Kauserud H."/>
        </authorList>
    </citation>
    <scope>NUCLEOTIDE SEQUENCE</scope>
    <source>
        <strain evidence="1">CBHHK173m</strain>
    </source>
</reference>
<name>A0AAD6XP41_9AGAR</name>
<dbReference type="SUPFAM" id="SSF52047">
    <property type="entry name" value="RNI-like"/>
    <property type="match status" value="1"/>
</dbReference>
<protein>
    <recommendedName>
        <fullName evidence="3">F-box domain-containing protein</fullName>
    </recommendedName>
</protein>
<keyword evidence="2" id="KW-1185">Reference proteome</keyword>